<dbReference type="STRING" id="1399147.P618_200589"/>
<sequence length="101" mass="11772">MARKGLIESNHRKKRIVQRDKLKRSLLKKTIRDKSISLEERFGCVLKLSKMPRNGSAVRVRERCILTGRSRGVYRFFSLSRIKFRELALVGDLPGVKKSSW</sequence>
<keyword evidence="9" id="KW-1185">Reference proteome</keyword>
<dbReference type="GO" id="GO:0003735">
    <property type="term" value="F:structural constituent of ribosome"/>
    <property type="evidence" value="ECO:0007669"/>
    <property type="project" value="InterPro"/>
</dbReference>
<dbReference type="InterPro" id="IPR018271">
    <property type="entry name" value="Ribosomal_uS14_CS"/>
</dbReference>
<evidence type="ECO:0000313" key="8">
    <source>
        <dbReference type="EMBL" id="ETZ07195.1"/>
    </source>
</evidence>
<name>W6TGY1_HOLOB</name>
<dbReference type="NCBIfam" id="NF006477">
    <property type="entry name" value="PRK08881.1"/>
    <property type="match status" value="1"/>
</dbReference>
<evidence type="ECO:0000256" key="3">
    <source>
        <dbReference type="ARBA" id="ARBA00022980"/>
    </source>
</evidence>
<dbReference type="OrthoDB" id="9810484at2"/>
<reference evidence="8 9" key="1">
    <citation type="journal article" date="2014" name="FEMS Microbiol. Lett.">
        <title>Draft genome sequences of three Holospora species (Holospora obtusa, Holospora undulata, and Holospora elegans), endonuclear symbiotic bacteria of the ciliate Paramecium caudatum.</title>
        <authorList>
            <person name="Dohra H."/>
            <person name="Tanaka K."/>
            <person name="Suzuki T."/>
            <person name="Fujishima M."/>
            <person name="Suzuki H."/>
        </authorList>
    </citation>
    <scope>NUCLEOTIDE SEQUENCE [LARGE SCALE GENOMIC DNA]</scope>
    <source>
        <strain evidence="8 9">F1</strain>
    </source>
</reference>
<dbReference type="Gene3D" id="1.10.287.1480">
    <property type="match status" value="1"/>
</dbReference>
<evidence type="ECO:0000256" key="4">
    <source>
        <dbReference type="ARBA" id="ARBA00023274"/>
    </source>
</evidence>
<dbReference type="GO" id="GO:0019843">
    <property type="term" value="F:rRNA binding"/>
    <property type="evidence" value="ECO:0007669"/>
    <property type="project" value="UniProtKB-UniRule"/>
</dbReference>
<accession>W6TGY1</accession>
<comment type="similarity">
    <text evidence="2 7">Belongs to the universal ribosomal protein uS14 family.</text>
</comment>
<gene>
    <name evidence="7" type="primary">rpsN</name>
    <name evidence="8" type="ORF">P618_200589</name>
</gene>
<dbReference type="SUPFAM" id="SSF57716">
    <property type="entry name" value="Glucocorticoid receptor-like (DNA-binding domain)"/>
    <property type="match status" value="1"/>
</dbReference>
<dbReference type="GO" id="GO:0005737">
    <property type="term" value="C:cytoplasm"/>
    <property type="evidence" value="ECO:0007669"/>
    <property type="project" value="UniProtKB-ARBA"/>
</dbReference>
<protein>
    <recommendedName>
        <fullName evidence="5 7">Small ribosomal subunit protein uS14</fullName>
    </recommendedName>
</protein>
<dbReference type="InterPro" id="IPR001209">
    <property type="entry name" value="Ribosomal_uS14"/>
</dbReference>
<dbReference type="Pfam" id="PF00253">
    <property type="entry name" value="Ribosomal_S14"/>
    <property type="match status" value="1"/>
</dbReference>
<dbReference type="GO" id="GO:0006412">
    <property type="term" value="P:translation"/>
    <property type="evidence" value="ECO:0007669"/>
    <property type="project" value="UniProtKB-UniRule"/>
</dbReference>
<keyword evidence="7" id="KW-0694">RNA-binding</keyword>
<dbReference type="RefSeq" id="WP_021827281.1">
    <property type="nucleotide sequence ID" value="NZ_AWTR02000059.1"/>
</dbReference>
<comment type="subunit">
    <text evidence="6 7">Part of the 30S ribosomal subunit. Contacts proteins S3 and S10.</text>
</comment>
<evidence type="ECO:0000256" key="5">
    <source>
        <dbReference type="ARBA" id="ARBA00035167"/>
    </source>
</evidence>
<dbReference type="PROSITE" id="PS00527">
    <property type="entry name" value="RIBOSOMAL_S14"/>
    <property type="match status" value="1"/>
</dbReference>
<evidence type="ECO:0000256" key="6">
    <source>
        <dbReference type="ARBA" id="ARBA00047110"/>
    </source>
</evidence>
<keyword evidence="3 7" id="KW-0689">Ribosomal protein</keyword>
<keyword evidence="7" id="KW-0699">rRNA-binding</keyword>
<evidence type="ECO:0000256" key="7">
    <source>
        <dbReference type="HAMAP-Rule" id="MF_00537"/>
    </source>
</evidence>
<dbReference type="GO" id="GO:0015935">
    <property type="term" value="C:small ribosomal subunit"/>
    <property type="evidence" value="ECO:0007669"/>
    <property type="project" value="TreeGrafter"/>
</dbReference>
<evidence type="ECO:0000256" key="1">
    <source>
        <dbReference type="ARBA" id="ARBA00003686"/>
    </source>
</evidence>
<dbReference type="HAMAP" id="MF_00537">
    <property type="entry name" value="Ribosomal_uS14_1"/>
    <property type="match status" value="1"/>
</dbReference>
<dbReference type="eggNOG" id="COG0199">
    <property type="taxonomic scope" value="Bacteria"/>
</dbReference>
<dbReference type="EMBL" id="AWTR02000059">
    <property type="protein sequence ID" value="ETZ07195.1"/>
    <property type="molecule type" value="Genomic_DNA"/>
</dbReference>
<keyword evidence="4 7" id="KW-0687">Ribonucleoprotein</keyword>
<evidence type="ECO:0000256" key="2">
    <source>
        <dbReference type="ARBA" id="ARBA00009083"/>
    </source>
</evidence>
<evidence type="ECO:0000313" key="9">
    <source>
        <dbReference type="Proteomes" id="UP000019112"/>
    </source>
</evidence>
<dbReference type="FunFam" id="1.10.287.1480:FF:000001">
    <property type="entry name" value="30S ribosomal protein S14"/>
    <property type="match status" value="1"/>
</dbReference>
<dbReference type="PANTHER" id="PTHR19836:SF19">
    <property type="entry name" value="SMALL RIBOSOMAL SUBUNIT PROTEIN US14M"/>
    <property type="match status" value="1"/>
</dbReference>
<organism evidence="8 9">
    <name type="scientific">Holospora obtusa F1</name>
    <dbReference type="NCBI Taxonomy" id="1399147"/>
    <lineage>
        <taxon>Bacteria</taxon>
        <taxon>Pseudomonadati</taxon>
        <taxon>Pseudomonadota</taxon>
        <taxon>Alphaproteobacteria</taxon>
        <taxon>Holosporales</taxon>
        <taxon>Holosporaceae</taxon>
        <taxon>Holospora</taxon>
    </lineage>
</organism>
<dbReference type="PANTHER" id="PTHR19836">
    <property type="entry name" value="30S RIBOSOMAL PROTEIN S14"/>
    <property type="match status" value="1"/>
</dbReference>
<proteinExistence type="inferred from homology"/>
<dbReference type="Proteomes" id="UP000019112">
    <property type="component" value="Unassembled WGS sequence"/>
</dbReference>
<comment type="function">
    <text evidence="1 7">Binds 16S rRNA, required for the assembly of 30S particles and may also be responsible for determining the conformation of the 16S rRNA at the A site.</text>
</comment>
<comment type="caution">
    <text evidence="8">The sequence shown here is derived from an EMBL/GenBank/DDBJ whole genome shotgun (WGS) entry which is preliminary data.</text>
</comment>
<dbReference type="InterPro" id="IPR023036">
    <property type="entry name" value="Ribosomal_uS14_bac/plastid"/>
</dbReference>
<dbReference type="AlphaFoldDB" id="W6TGY1"/>